<evidence type="ECO:0000259" key="7">
    <source>
        <dbReference type="PROSITE" id="PS50801"/>
    </source>
</evidence>
<dbReference type="SUPFAM" id="SSF52091">
    <property type="entry name" value="SpoIIaa-like"/>
    <property type="match status" value="1"/>
</dbReference>
<gene>
    <name evidence="8" type="ORF">DICPUDRAFT_49264</name>
</gene>
<proteinExistence type="predicted"/>
<evidence type="ECO:0000256" key="6">
    <source>
        <dbReference type="SAM" id="Phobius"/>
    </source>
</evidence>
<name>F0ZT23_DICPU</name>
<dbReference type="InterPro" id="IPR002645">
    <property type="entry name" value="STAS_dom"/>
</dbReference>
<dbReference type="GeneID" id="10508041"/>
<feature type="transmembrane region" description="Helical" evidence="6">
    <location>
        <begin position="113"/>
        <end position="128"/>
    </location>
</feature>
<accession>F0ZT23</accession>
<comment type="subcellular location">
    <subcellularLocation>
        <location evidence="1">Membrane</location>
        <topology evidence="1">Multi-pass membrane protein</topology>
    </subcellularLocation>
</comment>
<dbReference type="EMBL" id="GL871167">
    <property type="protein sequence ID" value="EGC32911.1"/>
    <property type="molecule type" value="Genomic_DNA"/>
</dbReference>
<dbReference type="Pfam" id="PF01740">
    <property type="entry name" value="STAS"/>
    <property type="match status" value="1"/>
</dbReference>
<dbReference type="Proteomes" id="UP000001064">
    <property type="component" value="Unassembled WGS sequence"/>
</dbReference>
<feature type="transmembrane region" description="Helical" evidence="6">
    <location>
        <begin position="191"/>
        <end position="211"/>
    </location>
</feature>
<dbReference type="KEGG" id="dpp:DICPUDRAFT_49264"/>
<evidence type="ECO:0000256" key="4">
    <source>
        <dbReference type="ARBA" id="ARBA00023136"/>
    </source>
</evidence>
<dbReference type="GO" id="GO:1902358">
    <property type="term" value="P:sulfate transmembrane transport"/>
    <property type="evidence" value="ECO:0000318"/>
    <property type="project" value="GO_Central"/>
</dbReference>
<dbReference type="InterPro" id="IPR011547">
    <property type="entry name" value="SLC26A/SulP_dom"/>
</dbReference>
<keyword evidence="2 6" id="KW-0812">Transmembrane</keyword>
<feature type="transmembrane region" description="Helical" evidence="6">
    <location>
        <begin position="167"/>
        <end position="185"/>
    </location>
</feature>
<dbReference type="InterPro" id="IPR001902">
    <property type="entry name" value="SLC26A/SulP_fam"/>
</dbReference>
<keyword evidence="3 6" id="KW-1133">Transmembrane helix</keyword>
<keyword evidence="4 6" id="KW-0472">Membrane</keyword>
<feature type="transmembrane region" description="Helical" evidence="6">
    <location>
        <begin position="297"/>
        <end position="314"/>
    </location>
</feature>
<feature type="compositionally biased region" description="Polar residues" evidence="5">
    <location>
        <begin position="1"/>
        <end position="16"/>
    </location>
</feature>
<evidence type="ECO:0000313" key="9">
    <source>
        <dbReference type="Proteomes" id="UP000001064"/>
    </source>
</evidence>
<feature type="transmembrane region" description="Helical" evidence="6">
    <location>
        <begin position="494"/>
        <end position="516"/>
    </location>
</feature>
<reference evidence="9" key="1">
    <citation type="journal article" date="2011" name="Genome Biol.">
        <title>Comparative genomics of the social amoebae Dictyostelium discoideum and Dictyostelium purpureum.</title>
        <authorList>
            <consortium name="US DOE Joint Genome Institute (JGI-PGF)"/>
            <person name="Sucgang R."/>
            <person name="Kuo A."/>
            <person name="Tian X."/>
            <person name="Salerno W."/>
            <person name="Parikh A."/>
            <person name="Feasley C.L."/>
            <person name="Dalin E."/>
            <person name="Tu H."/>
            <person name="Huang E."/>
            <person name="Barry K."/>
            <person name="Lindquist E."/>
            <person name="Shapiro H."/>
            <person name="Bruce D."/>
            <person name="Schmutz J."/>
            <person name="Salamov A."/>
            <person name="Fey P."/>
            <person name="Gaudet P."/>
            <person name="Anjard C."/>
            <person name="Babu M.M."/>
            <person name="Basu S."/>
            <person name="Bushmanova Y."/>
            <person name="van der Wel H."/>
            <person name="Katoh-Kurasawa M."/>
            <person name="Dinh C."/>
            <person name="Coutinho P.M."/>
            <person name="Saito T."/>
            <person name="Elias M."/>
            <person name="Schaap P."/>
            <person name="Kay R.R."/>
            <person name="Henrissat B."/>
            <person name="Eichinger L."/>
            <person name="Rivero F."/>
            <person name="Putnam N.H."/>
            <person name="West C.M."/>
            <person name="Loomis W.F."/>
            <person name="Chisholm R.L."/>
            <person name="Shaulsky G."/>
            <person name="Strassmann J.E."/>
            <person name="Queller D.C."/>
            <person name="Kuspa A."/>
            <person name="Grigoriev I.V."/>
        </authorList>
    </citation>
    <scope>NUCLEOTIDE SEQUENCE [LARGE SCALE GENOMIC DNA]</scope>
    <source>
        <strain evidence="9">QSDP1</strain>
    </source>
</reference>
<feature type="transmembrane region" description="Helical" evidence="6">
    <location>
        <begin position="435"/>
        <end position="457"/>
    </location>
</feature>
<dbReference type="RefSeq" id="XP_003290559.1">
    <property type="nucleotide sequence ID" value="XM_003290511.1"/>
</dbReference>
<feature type="domain" description="STAS" evidence="7">
    <location>
        <begin position="584"/>
        <end position="735"/>
    </location>
</feature>
<feature type="transmembrane region" description="Helical" evidence="6">
    <location>
        <begin position="396"/>
        <end position="415"/>
    </location>
</feature>
<dbReference type="CDD" id="cd07042">
    <property type="entry name" value="STAS_SulP_like_sulfate_transporter"/>
    <property type="match status" value="1"/>
</dbReference>
<organism evidence="8 9">
    <name type="scientific">Dictyostelium purpureum</name>
    <name type="common">Slime mold</name>
    <dbReference type="NCBI Taxonomy" id="5786"/>
    <lineage>
        <taxon>Eukaryota</taxon>
        <taxon>Amoebozoa</taxon>
        <taxon>Evosea</taxon>
        <taxon>Eumycetozoa</taxon>
        <taxon>Dictyostelia</taxon>
        <taxon>Dictyosteliales</taxon>
        <taxon>Dictyosteliaceae</taxon>
        <taxon>Dictyostelium</taxon>
    </lineage>
</organism>
<dbReference type="PROSITE" id="PS50801">
    <property type="entry name" value="STAS"/>
    <property type="match status" value="1"/>
</dbReference>
<protein>
    <recommendedName>
        <fullName evidence="7">STAS domain-containing protein</fullName>
    </recommendedName>
</protein>
<dbReference type="Gene3D" id="3.30.750.24">
    <property type="entry name" value="STAS domain"/>
    <property type="match status" value="1"/>
</dbReference>
<dbReference type="PANTHER" id="PTHR11814">
    <property type="entry name" value="SULFATE TRANSPORTER"/>
    <property type="match status" value="1"/>
</dbReference>
<feature type="compositionally biased region" description="Low complexity" evidence="5">
    <location>
        <begin position="22"/>
        <end position="35"/>
    </location>
</feature>
<dbReference type="GO" id="GO:0005886">
    <property type="term" value="C:plasma membrane"/>
    <property type="evidence" value="ECO:0000318"/>
    <property type="project" value="GO_Central"/>
</dbReference>
<dbReference type="OrthoDB" id="288203at2759"/>
<dbReference type="VEuPathDB" id="AmoebaDB:DICPUDRAFT_49264"/>
<dbReference type="GO" id="GO:1902476">
    <property type="term" value="P:chloride transmembrane transport"/>
    <property type="evidence" value="ECO:0000318"/>
    <property type="project" value="GO_Central"/>
</dbReference>
<dbReference type="InParanoid" id="F0ZT23"/>
<evidence type="ECO:0000256" key="1">
    <source>
        <dbReference type="ARBA" id="ARBA00004141"/>
    </source>
</evidence>
<dbReference type="FunCoup" id="F0ZT23">
    <property type="interactions" value="25"/>
</dbReference>
<evidence type="ECO:0000256" key="3">
    <source>
        <dbReference type="ARBA" id="ARBA00022989"/>
    </source>
</evidence>
<feature type="transmembrane region" description="Helical" evidence="6">
    <location>
        <begin position="469"/>
        <end position="488"/>
    </location>
</feature>
<keyword evidence="9" id="KW-1185">Reference proteome</keyword>
<feature type="transmembrane region" description="Helical" evidence="6">
    <location>
        <begin position="223"/>
        <end position="243"/>
    </location>
</feature>
<feature type="compositionally biased region" description="Low complexity" evidence="5">
    <location>
        <begin position="56"/>
        <end position="69"/>
    </location>
</feature>
<feature type="transmembrane region" description="Helical" evidence="6">
    <location>
        <begin position="140"/>
        <end position="160"/>
    </location>
</feature>
<evidence type="ECO:0000313" key="8">
    <source>
        <dbReference type="EMBL" id="EGC32911.1"/>
    </source>
</evidence>
<feature type="region of interest" description="Disordered" evidence="5">
    <location>
        <begin position="1"/>
        <end position="71"/>
    </location>
</feature>
<evidence type="ECO:0000256" key="2">
    <source>
        <dbReference type="ARBA" id="ARBA00022692"/>
    </source>
</evidence>
<dbReference type="eggNOG" id="KOG0236">
    <property type="taxonomic scope" value="Eukaryota"/>
</dbReference>
<dbReference type="GO" id="GO:0015116">
    <property type="term" value="F:sulfate transmembrane transporter activity"/>
    <property type="evidence" value="ECO:0000318"/>
    <property type="project" value="GO_Central"/>
</dbReference>
<dbReference type="InterPro" id="IPR036513">
    <property type="entry name" value="STAS_dom_sf"/>
</dbReference>
<dbReference type="OMA" id="KFMMALQ"/>
<dbReference type="STRING" id="5786.F0ZT23"/>
<dbReference type="AlphaFoldDB" id="F0ZT23"/>
<feature type="transmembrane region" description="Helical" evidence="6">
    <location>
        <begin position="528"/>
        <end position="560"/>
    </location>
</feature>
<feature type="transmembrane region" description="Helical" evidence="6">
    <location>
        <begin position="326"/>
        <end position="343"/>
    </location>
</feature>
<dbReference type="Pfam" id="PF00916">
    <property type="entry name" value="Sulfate_transp"/>
    <property type="match status" value="1"/>
</dbReference>
<evidence type="ECO:0000256" key="5">
    <source>
        <dbReference type="SAM" id="MobiDB-lite"/>
    </source>
</evidence>
<sequence length="785" mass="87144">MLSAPASLNNSKNNTPKMVPQSKSSSLQSTPSISSANGLNQPLPPHFDLNSSQPINFYSNNDNNNNYNEQDNKLGHSEILIVEKDRIEEDDNFLKTIKQIKTFKFQKKHKKKFINYLLGLVPIVEWLPNYNWKSDWKGDLVAGITVGVMLIPQGMAYAMVAGLPPIYGLYSSILPVLAYCIFGTAKQLSMGPFAIISLLVLETVNSVAGVGNKDDVYRVSLSILLALVCGVIQMFLGLIRFGFVANFLSDPVKTGFTSGCALIIGSSQLKHIFGYEVEGSNFLLLLVIRYLKKIKDINLWAFLLGIIGIVILIGIKKTNARFKLKIPGPLLVVVIFTFFSWLLKLEQRAHIKVVGNIPSGFPHPEFPLVRYNHSLYSETGENGLPPPPNTDWFNNIAQLAPGALVLVLVGFISSVSIGAKFGEKYNYTIDPNQELFSLGASDFFGAFFLSFPVGASLSRTAVNAQSGAVSQISSFICTVIIVFSIFFLTPVVYFLPRAVLSSIVIVAIIDLVEYQMVFDLWKVHRKDLLLFCISFFSTTVLGILQGILIGTITSLLMIIYRSAYPPFAVLGRLPGTEIYKNIKRVPKAETFKGIRIVRIDGSIYFANCMFIRKKLRHHEPFHRHTSGGDEDAIAIMTDSEAENANIDDDEPIQVVIDGRPTIGAMVIDCSSVNDIDSTGIRMLKELVDDCRKRQIVIYFASVKGYVRDNMKRGGVVDHYGADHFFYTITDAVEHHLYLLRQSKRSKDLLRSSQTLSNRNLINSAVLNSTTSTGSKEDGIPLMTLK</sequence>
<dbReference type="NCBIfam" id="TIGR00815">
    <property type="entry name" value="sulP"/>
    <property type="match status" value="1"/>
</dbReference>